<evidence type="ECO:0000256" key="3">
    <source>
        <dbReference type="ARBA" id="ARBA00048505"/>
    </source>
</evidence>
<comment type="function">
    <text evidence="2">Counteracts the endogenous Pycsar antiviral defense system. Phosphodiesterase that enables metal-dependent hydrolysis of host cyclic nucleotide Pycsar defense signals such as cCMP and cUMP.</text>
</comment>
<keyword evidence="6" id="KW-1185">Reference proteome</keyword>
<feature type="domain" description="Metallo-beta-lactamase" evidence="4">
    <location>
        <begin position="7"/>
        <end position="204"/>
    </location>
</feature>
<evidence type="ECO:0000313" key="6">
    <source>
        <dbReference type="Proteomes" id="UP000812277"/>
    </source>
</evidence>
<comment type="catalytic activity">
    <reaction evidence="3">
        <text>3',5'-cyclic UMP + H2O = UMP + H(+)</text>
        <dbReference type="Rhea" id="RHEA:70575"/>
        <dbReference type="ChEBI" id="CHEBI:15377"/>
        <dbReference type="ChEBI" id="CHEBI:15378"/>
        <dbReference type="ChEBI" id="CHEBI:57865"/>
        <dbReference type="ChEBI" id="CHEBI:184387"/>
    </reaction>
    <physiologicalReaction direction="left-to-right" evidence="3">
        <dbReference type="Rhea" id="RHEA:70576"/>
    </physiologicalReaction>
</comment>
<dbReference type="InterPro" id="IPR036866">
    <property type="entry name" value="RibonucZ/Hydroxyglut_hydro"/>
</dbReference>
<comment type="catalytic activity">
    <reaction evidence="1">
        <text>3',5'-cyclic CMP + H2O = CMP + H(+)</text>
        <dbReference type="Rhea" id="RHEA:72675"/>
        <dbReference type="ChEBI" id="CHEBI:15377"/>
        <dbReference type="ChEBI" id="CHEBI:15378"/>
        <dbReference type="ChEBI" id="CHEBI:58003"/>
        <dbReference type="ChEBI" id="CHEBI:60377"/>
    </reaction>
    <physiologicalReaction direction="left-to-right" evidence="1">
        <dbReference type="Rhea" id="RHEA:72676"/>
    </physiologicalReaction>
</comment>
<evidence type="ECO:0000313" key="5">
    <source>
        <dbReference type="EMBL" id="MBW7474509.1"/>
    </source>
</evidence>
<reference evidence="5 6" key="1">
    <citation type="submission" date="2021-07" db="EMBL/GenBank/DDBJ databases">
        <title>Paenibacillus radiodurans sp. nov., isolated from the southeastern edge of Tengger Desert.</title>
        <authorList>
            <person name="Zhang G."/>
        </authorList>
    </citation>
    <scope>NUCLEOTIDE SEQUENCE [LARGE SCALE GENOMIC DNA]</scope>
    <source>
        <strain evidence="5 6">DT7-4</strain>
    </source>
</reference>
<dbReference type="EMBL" id="JAHZIJ010000003">
    <property type="protein sequence ID" value="MBW7474509.1"/>
    <property type="molecule type" value="Genomic_DNA"/>
</dbReference>
<dbReference type="Pfam" id="PF12706">
    <property type="entry name" value="Lactamase_B_2"/>
    <property type="match status" value="1"/>
</dbReference>
<dbReference type="PANTHER" id="PTHR43546">
    <property type="entry name" value="UPF0173 METAL-DEPENDENT HYDROLASE MJ1163-RELATED"/>
    <property type="match status" value="1"/>
</dbReference>
<dbReference type="SMART" id="SM00849">
    <property type="entry name" value="Lactamase_B"/>
    <property type="match status" value="1"/>
</dbReference>
<evidence type="ECO:0000256" key="1">
    <source>
        <dbReference type="ARBA" id="ARBA00034221"/>
    </source>
</evidence>
<organism evidence="5 6">
    <name type="scientific">Paenibacillus oenotherae</name>
    <dbReference type="NCBI Taxonomy" id="1435645"/>
    <lineage>
        <taxon>Bacteria</taxon>
        <taxon>Bacillati</taxon>
        <taxon>Bacillota</taxon>
        <taxon>Bacilli</taxon>
        <taxon>Bacillales</taxon>
        <taxon>Paenibacillaceae</taxon>
        <taxon>Paenibacillus</taxon>
    </lineage>
</organism>
<gene>
    <name evidence="5" type="ORF">K0T92_07105</name>
</gene>
<dbReference type="RefSeq" id="WP_219871742.1">
    <property type="nucleotide sequence ID" value="NZ_JAHZIJ010000003.1"/>
</dbReference>
<dbReference type="SUPFAM" id="SSF56281">
    <property type="entry name" value="Metallo-hydrolase/oxidoreductase"/>
    <property type="match status" value="1"/>
</dbReference>
<dbReference type="Proteomes" id="UP000812277">
    <property type="component" value="Unassembled WGS sequence"/>
</dbReference>
<dbReference type="InterPro" id="IPR001279">
    <property type="entry name" value="Metallo-B-lactamas"/>
</dbReference>
<accession>A0ABS7D3K5</accession>
<sequence length="246" mass="26621">MIIQKLPWAGIHIQLDGANLVIDPLFNFPGKFNQPHEPFFPLNEFGPVDAVLITHHHGDHFDPEAISAYYGDDVPVYFPMESLQLATATTLRNVQGAHVGDSFTIGPFTATAAHSVDGMGDPQIAWIVEGGGKKLIHCGDTLWHGYWWKIAKAHGPFDAACLPVNAAVVEFPGMTPSGQPITLSPEQAVSAAVVLRASRLVPIHYIAAHHPPIYTETPDIVQRLAAAGNNQPIAIAILQSKELLEL</sequence>
<comment type="caution">
    <text evidence="5">The sequence shown here is derived from an EMBL/GenBank/DDBJ whole genome shotgun (WGS) entry which is preliminary data.</text>
</comment>
<dbReference type="InterPro" id="IPR050114">
    <property type="entry name" value="UPF0173_UPF0282_UlaG_hydrolase"/>
</dbReference>
<name>A0ABS7D3K5_9BACL</name>
<protein>
    <submittedName>
        <fullName evidence="5">MBL fold metallo-hydrolase</fullName>
    </submittedName>
</protein>
<dbReference type="Gene3D" id="3.60.15.10">
    <property type="entry name" value="Ribonuclease Z/Hydroxyacylglutathione hydrolase-like"/>
    <property type="match status" value="1"/>
</dbReference>
<evidence type="ECO:0000259" key="4">
    <source>
        <dbReference type="SMART" id="SM00849"/>
    </source>
</evidence>
<proteinExistence type="predicted"/>
<dbReference type="PANTHER" id="PTHR43546:SF3">
    <property type="entry name" value="UPF0173 METAL-DEPENDENT HYDROLASE MJ1163"/>
    <property type="match status" value="1"/>
</dbReference>
<evidence type="ECO:0000256" key="2">
    <source>
        <dbReference type="ARBA" id="ARBA00034301"/>
    </source>
</evidence>